<sequence>MEKRPWPQVENKDFGDAAVVIIGAGIAGMCTAIDLIRKNNCRNFIILERGSGIGGTWNDNRYPGCCCDVPSIMYSFSFEQNPNWSRKYPGQEEILNHLHAIAEKWGLYRHTRFNSAATDARWDDEEMKWKTTVKICGDKDSEYSSGYTITSDFLVSAVGQLNEPKMPSIPGLDSFKGKIMHTARWDWSYDLEGKRIAVIGNGATGIQVVPELVKVASHVTQYIRTPGWIIPRLDTSVSTLQRLAYQYSPPLLWRHRAEIFTWMDNTFKKVVWNPENPESKMARQWNRALLQATWPKDEELWEKLTPDYPPGCKRILFSDDYYPALTKPNCSLEMRPISRITESGIEVEGGDVEEFDLIVCATGFHAGAYFVRAIDVQGEGGRPISDIWRHYPQALYGISLESLPNFGMLYGPNTNLNHSSIILMIEAQSNYISGLVEEVLYAKKLGLPLAITPKKDRLEEFNEMVQEKLKETSYSHPTCNSWYKSPDGKRVVANWCGSVVEYQTQLSKIAWSDYDVKGAAAEVVLKGKKEKKIGRVVEETMVSNMALATGVLGAVAVVGGCLLHANGYLRRFQRR</sequence>
<comment type="caution">
    <text evidence="6">The sequence shown here is derived from an EMBL/GenBank/DDBJ whole genome shotgun (WGS) entry which is preliminary data.</text>
</comment>
<dbReference type="PANTHER" id="PTHR42877:SF4">
    <property type="entry name" value="FAD_NAD(P)-BINDING DOMAIN-CONTAINING PROTEIN-RELATED"/>
    <property type="match status" value="1"/>
</dbReference>
<proteinExistence type="inferred from homology"/>
<evidence type="ECO:0000313" key="6">
    <source>
        <dbReference type="EMBL" id="KAF2100775.1"/>
    </source>
</evidence>
<keyword evidence="3" id="KW-0274">FAD</keyword>
<keyword evidence="4" id="KW-0560">Oxidoreductase</keyword>
<dbReference type="GO" id="GO:0050661">
    <property type="term" value="F:NADP binding"/>
    <property type="evidence" value="ECO:0007669"/>
    <property type="project" value="InterPro"/>
</dbReference>
<dbReference type="PRINTS" id="PR00368">
    <property type="entry name" value="FADPNR"/>
</dbReference>
<dbReference type="GO" id="GO:0004499">
    <property type="term" value="F:N,N-dimethylaniline monooxygenase activity"/>
    <property type="evidence" value="ECO:0007669"/>
    <property type="project" value="InterPro"/>
</dbReference>
<evidence type="ECO:0000256" key="2">
    <source>
        <dbReference type="ARBA" id="ARBA00022630"/>
    </source>
</evidence>
<dbReference type="InterPro" id="IPR051209">
    <property type="entry name" value="FAD-bind_Monooxygenase_sf"/>
</dbReference>
<dbReference type="AlphaFoldDB" id="A0A9P4IFT0"/>
<dbReference type="OrthoDB" id="74360at2759"/>
<keyword evidence="2" id="KW-0285">Flavoprotein</keyword>
<evidence type="ECO:0000256" key="5">
    <source>
        <dbReference type="SAM" id="Phobius"/>
    </source>
</evidence>
<feature type="transmembrane region" description="Helical" evidence="5">
    <location>
        <begin position="545"/>
        <end position="569"/>
    </location>
</feature>
<organism evidence="6 7">
    <name type="scientific">Rhizodiscina lignyota</name>
    <dbReference type="NCBI Taxonomy" id="1504668"/>
    <lineage>
        <taxon>Eukaryota</taxon>
        <taxon>Fungi</taxon>
        <taxon>Dikarya</taxon>
        <taxon>Ascomycota</taxon>
        <taxon>Pezizomycotina</taxon>
        <taxon>Dothideomycetes</taxon>
        <taxon>Pleosporomycetidae</taxon>
        <taxon>Aulographales</taxon>
        <taxon>Rhizodiscinaceae</taxon>
        <taxon>Rhizodiscina</taxon>
    </lineage>
</organism>
<dbReference type="InterPro" id="IPR020946">
    <property type="entry name" value="Flavin_mOase-like"/>
</dbReference>
<reference evidence="6" key="1">
    <citation type="journal article" date="2020" name="Stud. Mycol.">
        <title>101 Dothideomycetes genomes: a test case for predicting lifestyles and emergence of pathogens.</title>
        <authorList>
            <person name="Haridas S."/>
            <person name="Albert R."/>
            <person name="Binder M."/>
            <person name="Bloem J."/>
            <person name="Labutti K."/>
            <person name="Salamov A."/>
            <person name="Andreopoulos B."/>
            <person name="Baker S."/>
            <person name="Barry K."/>
            <person name="Bills G."/>
            <person name="Bluhm B."/>
            <person name="Cannon C."/>
            <person name="Castanera R."/>
            <person name="Culley D."/>
            <person name="Daum C."/>
            <person name="Ezra D."/>
            <person name="Gonzalez J."/>
            <person name="Henrissat B."/>
            <person name="Kuo A."/>
            <person name="Liang C."/>
            <person name="Lipzen A."/>
            <person name="Lutzoni F."/>
            <person name="Magnuson J."/>
            <person name="Mondo S."/>
            <person name="Nolan M."/>
            <person name="Ohm R."/>
            <person name="Pangilinan J."/>
            <person name="Park H.-J."/>
            <person name="Ramirez L."/>
            <person name="Alfaro M."/>
            <person name="Sun H."/>
            <person name="Tritt A."/>
            <person name="Yoshinaga Y."/>
            <person name="Zwiers L.-H."/>
            <person name="Turgeon B."/>
            <person name="Goodwin S."/>
            <person name="Spatafora J."/>
            <person name="Crous P."/>
            <person name="Grigoriev I."/>
        </authorList>
    </citation>
    <scope>NUCLEOTIDE SEQUENCE</scope>
    <source>
        <strain evidence="6">CBS 133067</strain>
    </source>
</reference>
<dbReference type="Pfam" id="PF00743">
    <property type="entry name" value="FMO-like"/>
    <property type="match status" value="1"/>
</dbReference>
<keyword evidence="5" id="KW-0472">Membrane</keyword>
<evidence type="ECO:0000313" key="7">
    <source>
        <dbReference type="Proteomes" id="UP000799772"/>
    </source>
</evidence>
<accession>A0A9P4IFT0</accession>
<keyword evidence="7" id="KW-1185">Reference proteome</keyword>
<dbReference type="EMBL" id="ML978124">
    <property type="protein sequence ID" value="KAF2100775.1"/>
    <property type="molecule type" value="Genomic_DNA"/>
</dbReference>
<dbReference type="Gene3D" id="3.50.50.60">
    <property type="entry name" value="FAD/NAD(P)-binding domain"/>
    <property type="match status" value="2"/>
</dbReference>
<keyword evidence="5" id="KW-0812">Transmembrane</keyword>
<gene>
    <name evidence="6" type="ORF">NA57DRAFT_36943</name>
</gene>
<evidence type="ECO:0000256" key="1">
    <source>
        <dbReference type="ARBA" id="ARBA00010139"/>
    </source>
</evidence>
<dbReference type="PRINTS" id="PR00411">
    <property type="entry name" value="PNDRDTASEI"/>
</dbReference>
<name>A0A9P4IFT0_9PEZI</name>
<keyword evidence="5" id="KW-1133">Transmembrane helix</keyword>
<evidence type="ECO:0000256" key="4">
    <source>
        <dbReference type="ARBA" id="ARBA00023002"/>
    </source>
</evidence>
<evidence type="ECO:0000256" key="3">
    <source>
        <dbReference type="ARBA" id="ARBA00022827"/>
    </source>
</evidence>
<dbReference type="InterPro" id="IPR036188">
    <property type="entry name" value="FAD/NAD-bd_sf"/>
</dbReference>
<dbReference type="GO" id="GO:0050660">
    <property type="term" value="F:flavin adenine dinucleotide binding"/>
    <property type="evidence" value="ECO:0007669"/>
    <property type="project" value="InterPro"/>
</dbReference>
<dbReference type="Proteomes" id="UP000799772">
    <property type="component" value="Unassembled WGS sequence"/>
</dbReference>
<dbReference type="SUPFAM" id="SSF51905">
    <property type="entry name" value="FAD/NAD(P)-binding domain"/>
    <property type="match status" value="2"/>
</dbReference>
<comment type="similarity">
    <text evidence="1">Belongs to the FAD-binding monooxygenase family.</text>
</comment>
<protein>
    <submittedName>
        <fullName evidence="6">FAD/NAD(P)-binding domain-containing protein</fullName>
    </submittedName>
</protein>
<dbReference type="PANTHER" id="PTHR42877">
    <property type="entry name" value="L-ORNITHINE N(5)-MONOOXYGENASE-RELATED"/>
    <property type="match status" value="1"/>
</dbReference>